<dbReference type="GO" id="GO:0016020">
    <property type="term" value="C:membrane"/>
    <property type="evidence" value="ECO:0007669"/>
    <property type="project" value="UniProtKB-UniRule"/>
</dbReference>
<evidence type="ECO:0000313" key="5">
    <source>
        <dbReference type="Proteomes" id="UP000236743"/>
    </source>
</evidence>
<dbReference type="CDD" id="cd07185">
    <property type="entry name" value="OmpA_C-like"/>
    <property type="match status" value="1"/>
</dbReference>
<dbReference type="Gene3D" id="3.30.1330.60">
    <property type="entry name" value="OmpA-like domain"/>
    <property type="match status" value="1"/>
</dbReference>
<dbReference type="InterPro" id="IPR036737">
    <property type="entry name" value="OmpA-like_sf"/>
</dbReference>
<feature type="compositionally biased region" description="Pro residues" evidence="2">
    <location>
        <begin position="399"/>
        <end position="412"/>
    </location>
</feature>
<feature type="domain" description="OmpA-like" evidence="3">
    <location>
        <begin position="667"/>
        <end position="786"/>
    </location>
</feature>
<dbReference type="InterPro" id="IPR006665">
    <property type="entry name" value="OmpA-like"/>
</dbReference>
<dbReference type="PROSITE" id="PS51123">
    <property type="entry name" value="OMPA_2"/>
    <property type="match status" value="1"/>
</dbReference>
<evidence type="ECO:0000259" key="3">
    <source>
        <dbReference type="PROSITE" id="PS51123"/>
    </source>
</evidence>
<reference evidence="4 5" key="1">
    <citation type="submission" date="2016-10" db="EMBL/GenBank/DDBJ databases">
        <authorList>
            <person name="de Groot N.N."/>
        </authorList>
    </citation>
    <scope>NUCLEOTIDE SEQUENCE [LARGE SCALE GENOMIC DNA]</scope>
    <source>
        <strain evidence="4 5">DSM 26656</strain>
    </source>
</reference>
<keyword evidence="1" id="KW-0472">Membrane</keyword>
<dbReference type="Gene3D" id="3.40.1520.20">
    <property type="match status" value="4"/>
</dbReference>
<dbReference type="Pfam" id="PF00691">
    <property type="entry name" value="OmpA"/>
    <property type="match status" value="1"/>
</dbReference>
<dbReference type="PANTHER" id="PTHR30329">
    <property type="entry name" value="STATOR ELEMENT OF FLAGELLAR MOTOR COMPLEX"/>
    <property type="match status" value="1"/>
</dbReference>
<evidence type="ECO:0000313" key="4">
    <source>
        <dbReference type="EMBL" id="SEG71483.1"/>
    </source>
</evidence>
<dbReference type="PANTHER" id="PTHR30329:SF21">
    <property type="entry name" value="LIPOPROTEIN YIAD-RELATED"/>
    <property type="match status" value="1"/>
</dbReference>
<dbReference type="AlphaFoldDB" id="A0A1H6CF90"/>
<name>A0A1H6CF90_9HYPH</name>
<evidence type="ECO:0000256" key="2">
    <source>
        <dbReference type="SAM" id="MobiDB-lite"/>
    </source>
</evidence>
<protein>
    <submittedName>
        <fullName evidence="4">OmpA family protein</fullName>
    </submittedName>
</protein>
<dbReference type="SUPFAM" id="SSF103088">
    <property type="entry name" value="OmpA-like"/>
    <property type="match status" value="1"/>
</dbReference>
<dbReference type="EMBL" id="FNUY01000010">
    <property type="protein sequence ID" value="SEG71483.1"/>
    <property type="molecule type" value="Genomic_DNA"/>
</dbReference>
<dbReference type="OrthoDB" id="5525824at2"/>
<dbReference type="Proteomes" id="UP000236743">
    <property type="component" value="Unassembled WGS sequence"/>
</dbReference>
<proteinExistence type="predicted"/>
<sequence length="786" mass="81863">MAQAGRWLWGLVPLTLLWGAGNIFLDDAIESDVGRRAVAAATSVAGEAPGARPVVALVEGRDVIISGEALSADGAAKAIAQLRSEFGVRRALGGLSQVVAQRPYSWSASRAGNTVTLNGFVPDMATAMANVAAAGTALPGLRVEDRQSLAFGAPAGFQQMTTAILTELPKLSAGKVALDDTRFCIEGTAQTPDGFLALQASAARLAQGGFQAVPCGLEPPVVTPYRWSAERTAGDIVNVTGFYPSSEARQQILTLLQRSFPTPIRIDDAMKPALGAPSAFLAKVTRAIGELARLSQGKAELTGDVYALSGDGPRNYEACQALRLQIAQLDGPDSVARATIICPPAPPPPPAPILPALPPLPEVPPLVLPPASAIPAPASPASQGAQSDGSQSTAATAEPAPPPPPPPKPAPVVPQQWNAKVANGQLAMSGLVRDEATRSSLLEQARRLFPAGVTADGLTLEPNLRSGPDFGASTSFALEALAKLKSGSVSLADKEFALSGDVADAGAWRELDALLHQRPLPAGLALRAGTSSPVLRPYDLSLSVDKSGVSLGGHLPDTQTRDALLALFEASPLAGKVSDGTVIVPGAPAGFAAAARMAVTNLLRLDMGSASIVDDLVTLRGLTCRELIKSEVETSAGSGLPPGFRSDAVIGLRQTGCVVDPPATCQNDLDALTRRNTVLFGQGVSVVNLDATTERVIGEAFTILKQCPASRITIEGHTNRDGEWRGFDNFDLSERRALRVRDELVRRGIDPAQLAVKGFGTERPLVPHGTPDSRAMNRRVQFTVTK</sequence>
<accession>A0A1H6CF90</accession>
<keyword evidence="5" id="KW-1185">Reference proteome</keyword>
<feature type="region of interest" description="Disordered" evidence="2">
    <location>
        <begin position="374"/>
        <end position="414"/>
    </location>
</feature>
<gene>
    <name evidence="4" type="ORF">SAMN04488115_11029</name>
</gene>
<dbReference type="RefSeq" id="WP_103874502.1">
    <property type="nucleotide sequence ID" value="NZ_FNUY01000010.1"/>
</dbReference>
<feature type="compositionally biased region" description="Polar residues" evidence="2">
    <location>
        <begin position="382"/>
        <end position="392"/>
    </location>
</feature>
<dbReference type="InterPro" id="IPR050330">
    <property type="entry name" value="Bact_OuterMem_StrucFunc"/>
</dbReference>
<evidence type="ECO:0000256" key="1">
    <source>
        <dbReference type="PROSITE-ProRule" id="PRU00473"/>
    </source>
</evidence>
<organism evidence="4 5">
    <name type="scientific">Bosea lathyri</name>
    <dbReference type="NCBI Taxonomy" id="1036778"/>
    <lineage>
        <taxon>Bacteria</taxon>
        <taxon>Pseudomonadati</taxon>
        <taxon>Pseudomonadota</taxon>
        <taxon>Alphaproteobacteria</taxon>
        <taxon>Hyphomicrobiales</taxon>
        <taxon>Boseaceae</taxon>
        <taxon>Bosea</taxon>
    </lineage>
</organism>